<organism evidence="1 2">
    <name type="scientific">Diversispora epigaea</name>
    <dbReference type="NCBI Taxonomy" id="1348612"/>
    <lineage>
        <taxon>Eukaryota</taxon>
        <taxon>Fungi</taxon>
        <taxon>Fungi incertae sedis</taxon>
        <taxon>Mucoromycota</taxon>
        <taxon>Glomeromycotina</taxon>
        <taxon>Glomeromycetes</taxon>
        <taxon>Diversisporales</taxon>
        <taxon>Diversisporaceae</taxon>
        <taxon>Diversispora</taxon>
    </lineage>
</organism>
<keyword evidence="2" id="KW-1185">Reference proteome</keyword>
<dbReference type="Proteomes" id="UP000266861">
    <property type="component" value="Unassembled WGS sequence"/>
</dbReference>
<dbReference type="STRING" id="1348612.A0A397J236"/>
<dbReference type="InterPro" id="IPR036397">
    <property type="entry name" value="RNaseH_sf"/>
</dbReference>
<proteinExistence type="predicted"/>
<evidence type="ECO:0000313" key="1">
    <source>
        <dbReference type="EMBL" id="RHZ79153.1"/>
    </source>
</evidence>
<dbReference type="Gene3D" id="3.30.420.10">
    <property type="entry name" value="Ribonuclease H-like superfamily/Ribonuclease H"/>
    <property type="match status" value="1"/>
</dbReference>
<accession>A0A397J236</accession>
<dbReference type="OrthoDB" id="2484992at2759"/>
<dbReference type="EMBL" id="PQFF01000142">
    <property type="protein sequence ID" value="RHZ79153.1"/>
    <property type="molecule type" value="Genomic_DNA"/>
</dbReference>
<name>A0A397J236_9GLOM</name>
<gene>
    <name evidence="1" type="ORF">Glove_151g153</name>
</gene>
<sequence length="174" mass="20221">MVWGCSCNNKIGPLVLIEGTLNSDRYIELLKEYLIPFLNNLGIENHIFQDDNTPVMLQKKLKLGKMKIKLNFFHGLYKVLTLIQLKICGIYWKERSLNNRSVNNEAFSHIFNPNEAMSQYFIKPNTRGKKRRMEGSEIQLLRNGLIKELTFVVNNSDTVDIKIITKFSILENVK</sequence>
<comment type="caution">
    <text evidence="1">The sequence shown here is derived from an EMBL/GenBank/DDBJ whole genome shotgun (WGS) entry which is preliminary data.</text>
</comment>
<protein>
    <submittedName>
        <fullName evidence="1">Uncharacterized protein</fullName>
    </submittedName>
</protein>
<reference evidence="1 2" key="1">
    <citation type="submission" date="2018-08" db="EMBL/GenBank/DDBJ databases">
        <title>Genome and evolution of the arbuscular mycorrhizal fungus Diversispora epigaea (formerly Glomus versiforme) and its bacterial endosymbionts.</title>
        <authorList>
            <person name="Sun X."/>
            <person name="Fei Z."/>
            <person name="Harrison M."/>
        </authorList>
    </citation>
    <scope>NUCLEOTIDE SEQUENCE [LARGE SCALE GENOMIC DNA]</scope>
    <source>
        <strain evidence="1 2">IT104</strain>
    </source>
</reference>
<dbReference type="GO" id="GO:0003676">
    <property type="term" value="F:nucleic acid binding"/>
    <property type="evidence" value="ECO:0007669"/>
    <property type="project" value="InterPro"/>
</dbReference>
<evidence type="ECO:0000313" key="2">
    <source>
        <dbReference type="Proteomes" id="UP000266861"/>
    </source>
</evidence>
<dbReference type="AlphaFoldDB" id="A0A397J236"/>